<gene>
    <name evidence="3" type="ORF">DWB78_18870</name>
    <name evidence="4" type="ORF">SAMN05216278_3806</name>
</gene>
<dbReference type="EMBL" id="QQST01000006">
    <property type="protein sequence ID" value="RDI69522.1"/>
    <property type="molecule type" value="Genomic_DNA"/>
</dbReference>
<dbReference type="InterPro" id="IPR012938">
    <property type="entry name" value="Glc/Sorbosone_DH"/>
</dbReference>
<proteinExistence type="predicted"/>
<reference evidence="4" key="1">
    <citation type="submission" date="2016-10" db="EMBL/GenBank/DDBJ databases">
        <authorList>
            <person name="de Groot N.N."/>
        </authorList>
    </citation>
    <scope>NUCLEOTIDE SEQUENCE [LARGE SCALE GENOMIC DNA]</scope>
    <source>
        <strain evidence="4">CGMCC 1.12397</strain>
    </source>
</reference>
<feature type="region of interest" description="Disordered" evidence="1">
    <location>
        <begin position="1"/>
        <end position="36"/>
    </location>
</feature>
<name>A0A1H1GRL7_9EURY</name>
<accession>A0A1H1GRL7</accession>
<evidence type="ECO:0000313" key="6">
    <source>
        <dbReference type="Proteomes" id="UP000255421"/>
    </source>
</evidence>
<evidence type="ECO:0000259" key="2">
    <source>
        <dbReference type="Pfam" id="PF07995"/>
    </source>
</evidence>
<dbReference type="SUPFAM" id="SSF50952">
    <property type="entry name" value="Soluble quinoprotein glucose dehydrogenase"/>
    <property type="match status" value="1"/>
</dbReference>
<evidence type="ECO:0000313" key="3">
    <source>
        <dbReference type="EMBL" id="RDI69522.1"/>
    </source>
</evidence>
<dbReference type="InterPro" id="IPR006311">
    <property type="entry name" value="TAT_signal"/>
</dbReference>
<evidence type="ECO:0000313" key="5">
    <source>
        <dbReference type="Proteomes" id="UP000199289"/>
    </source>
</evidence>
<feature type="compositionally biased region" description="Basic and acidic residues" evidence="1">
    <location>
        <begin position="9"/>
        <end position="20"/>
    </location>
</feature>
<feature type="compositionally biased region" description="Low complexity" evidence="1">
    <location>
        <begin position="579"/>
        <end position="589"/>
    </location>
</feature>
<protein>
    <submittedName>
        <fullName evidence="4">Glucose / Sorbosone dehydrogenase</fullName>
    </submittedName>
</protein>
<dbReference type="EMBL" id="FNKQ01000007">
    <property type="protein sequence ID" value="SDR15852.1"/>
    <property type="molecule type" value="Genomic_DNA"/>
</dbReference>
<dbReference type="PROSITE" id="PS51318">
    <property type="entry name" value="TAT"/>
    <property type="match status" value="1"/>
</dbReference>
<dbReference type="InterPro" id="IPR011042">
    <property type="entry name" value="6-blade_b-propeller_TolB-like"/>
</dbReference>
<keyword evidence="6" id="KW-1185">Reference proteome</keyword>
<dbReference type="Gene3D" id="2.120.10.30">
    <property type="entry name" value="TolB, C-terminal domain"/>
    <property type="match status" value="1"/>
</dbReference>
<dbReference type="OrthoDB" id="6744at2157"/>
<reference evidence="3 6" key="3">
    <citation type="submission" date="2018-07" db="EMBL/GenBank/DDBJ databases">
        <title>Genome sequence of extremly halophilic archaeon Halopelagius longus strain BC12-B1.</title>
        <authorList>
            <person name="Zhang X."/>
        </authorList>
    </citation>
    <scope>NUCLEOTIDE SEQUENCE [LARGE SCALE GENOMIC DNA]</scope>
    <source>
        <strain evidence="3 6">BC12-B1</strain>
    </source>
</reference>
<feature type="region of interest" description="Disordered" evidence="1">
    <location>
        <begin position="471"/>
        <end position="502"/>
    </location>
</feature>
<evidence type="ECO:0000256" key="1">
    <source>
        <dbReference type="SAM" id="MobiDB-lite"/>
    </source>
</evidence>
<organism evidence="4 5">
    <name type="scientific">Halopelagius longus</name>
    <dbReference type="NCBI Taxonomy" id="1236180"/>
    <lineage>
        <taxon>Archaea</taxon>
        <taxon>Methanobacteriati</taxon>
        <taxon>Methanobacteriota</taxon>
        <taxon>Stenosarchaea group</taxon>
        <taxon>Halobacteria</taxon>
        <taxon>Halobacteriales</taxon>
        <taxon>Haloferacaceae</taxon>
    </lineage>
</organism>
<feature type="compositionally biased region" description="Basic and acidic residues" evidence="1">
    <location>
        <begin position="481"/>
        <end position="502"/>
    </location>
</feature>
<dbReference type="RefSeq" id="WP_092539278.1">
    <property type="nucleotide sequence ID" value="NZ_FNKQ01000007.1"/>
</dbReference>
<dbReference type="AlphaFoldDB" id="A0A1H1GRL7"/>
<dbReference type="InterPro" id="IPR011041">
    <property type="entry name" value="Quinoprot_gluc/sorb_DH_b-prop"/>
</dbReference>
<sequence length="589" mass="65132">MTDEPTTQSEKDVETEKNEQSEDGTDGLGGNPSRRRLLQATGAIGASAALPISVVAATESSSGDDDAAAGFFEKGVDVSLEEVAGGLTAPTSFAVAEEDRDRWFVTDQTGQAYYCEDGELHEFISVKDRIVELGNMYGQFPPEKPGLQYDERGLLGIEFHPDFQENRKFYLHYSGMPDEELPDRWDHYTVLAEYEANEDTDSADPESERLLLHTPHPQMNHNAGPMAFGPDDYLYFPIGDGGGKNDTFYGHVDDWFGLNGGGNGQDVSENIYGSILRLDVDDTEGDKPYGIPDDNPLVGTDGLDEIYAWGFRNPFGISFDSHGNLFQADAGEALFEEVNIVLKGGNYGWNIKEGTHCFDAENHDKPPKKCPDYAPSKTGDGVEPLIDPIVEFPHEYKGEKVGEVVIGGHRYEGDAIPELQDKYVYGAFFKNPKQSKGRLLTASPPDGQQGEVTLEDLEPDFPDDPDVPSEFINPSEDEISKDEMPSDALIDKENKKNEVPRDELWDMAQMNVVENEDGMPDYYVRQFGRDHDGELYVLVNDKLLPKGETGKVLKIVPPDQEETSQETTMTDDEGHSSETESGTETTADN</sequence>
<feature type="domain" description="Glucose/Sorbosone dehydrogenase" evidence="2">
    <location>
        <begin position="89"/>
        <end position="356"/>
    </location>
</feature>
<dbReference type="Proteomes" id="UP000255421">
    <property type="component" value="Unassembled WGS sequence"/>
</dbReference>
<dbReference type="Proteomes" id="UP000199289">
    <property type="component" value="Unassembled WGS sequence"/>
</dbReference>
<dbReference type="PANTHER" id="PTHR19328:SF75">
    <property type="entry name" value="ALDOSE SUGAR DEHYDROGENASE YLII"/>
    <property type="match status" value="1"/>
</dbReference>
<reference evidence="5" key="2">
    <citation type="submission" date="2016-10" db="EMBL/GenBank/DDBJ databases">
        <authorList>
            <person name="Varghese N."/>
            <person name="Submissions S."/>
        </authorList>
    </citation>
    <scope>NUCLEOTIDE SEQUENCE [LARGE SCALE GENOMIC DNA]</scope>
    <source>
        <strain evidence="5">CGMCC 1.12397</strain>
    </source>
</reference>
<dbReference type="PANTHER" id="PTHR19328">
    <property type="entry name" value="HEDGEHOG-INTERACTING PROTEIN"/>
    <property type="match status" value="1"/>
</dbReference>
<feature type="region of interest" description="Disordered" evidence="1">
    <location>
        <begin position="547"/>
        <end position="589"/>
    </location>
</feature>
<evidence type="ECO:0000313" key="4">
    <source>
        <dbReference type="EMBL" id="SDR15852.1"/>
    </source>
</evidence>
<dbReference type="Pfam" id="PF07995">
    <property type="entry name" value="GSDH"/>
    <property type="match status" value="1"/>
</dbReference>